<dbReference type="NCBIfam" id="TIGR02127">
    <property type="entry name" value="pyrF_sub2"/>
    <property type="match status" value="1"/>
</dbReference>
<dbReference type="Pfam" id="PF00215">
    <property type="entry name" value="OMPdecase"/>
    <property type="match status" value="1"/>
</dbReference>
<keyword evidence="7 16" id="KW-0328">Glycosyltransferase</keyword>
<dbReference type="InterPro" id="IPR011995">
    <property type="entry name" value="OMPdecase_type-2"/>
</dbReference>
<dbReference type="PANTHER" id="PTHR43375">
    <property type="entry name" value="OROTIDINE 5'-PHOSPHATE DECARBOXYLASE"/>
    <property type="match status" value="1"/>
</dbReference>
<dbReference type="CDD" id="cd04725">
    <property type="entry name" value="OMP_decarboxylase_like"/>
    <property type="match status" value="1"/>
</dbReference>
<dbReference type="GO" id="GO:0044205">
    <property type="term" value="P:'de novo' UMP biosynthetic process"/>
    <property type="evidence" value="ECO:0007669"/>
    <property type="project" value="UniProtKB-UniPathway"/>
</dbReference>
<comment type="pathway">
    <text evidence="2">Pyrimidine metabolism; UMP biosynthesis via de novo pathway; UMP from orotate: step 1/2.</text>
</comment>
<keyword evidence="9" id="KW-0210">Decarboxylase</keyword>
<evidence type="ECO:0000256" key="4">
    <source>
        <dbReference type="ARBA" id="ARBA00011971"/>
    </source>
</evidence>
<evidence type="ECO:0000256" key="14">
    <source>
        <dbReference type="ARBA" id="ARBA00049157"/>
    </source>
</evidence>
<dbReference type="Gene3D" id="3.40.50.2020">
    <property type="match status" value="1"/>
</dbReference>
<proteinExistence type="inferred from homology"/>
<dbReference type="EMBL" id="AB307736">
    <property type="protein sequence ID" value="BAF95075.1"/>
    <property type="molecule type" value="Genomic_DNA"/>
</dbReference>
<dbReference type="GO" id="GO:0005737">
    <property type="term" value="C:cytoplasm"/>
    <property type="evidence" value="ECO:0007669"/>
    <property type="project" value="UniProtKB-ARBA"/>
</dbReference>
<comment type="pathway">
    <text evidence="1">Pyrimidine metabolism; UMP biosynthesis via de novo pathway; UMP from orotate: step 2/2.</text>
</comment>
<name>A9CQ05_9EUGL</name>
<evidence type="ECO:0000256" key="3">
    <source>
        <dbReference type="ARBA" id="ARBA00008847"/>
    </source>
</evidence>
<evidence type="ECO:0000256" key="12">
    <source>
        <dbReference type="ARBA" id="ARBA00023239"/>
    </source>
</evidence>
<dbReference type="NCBIfam" id="TIGR00336">
    <property type="entry name" value="pyrE"/>
    <property type="match status" value="1"/>
</dbReference>
<dbReference type="InterPro" id="IPR013785">
    <property type="entry name" value="Aldolase_TIM"/>
</dbReference>
<feature type="domain" description="Orotidine 5'-phosphate decarboxylase" evidence="15">
    <location>
        <begin position="15"/>
        <end position="244"/>
    </location>
</feature>
<dbReference type="AlphaFoldDB" id="A9CQ05"/>
<evidence type="ECO:0000256" key="8">
    <source>
        <dbReference type="ARBA" id="ARBA00022679"/>
    </source>
</evidence>
<dbReference type="SUPFAM" id="SSF53271">
    <property type="entry name" value="PRTase-like"/>
    <property type="match status" value="1"/>
</dbReference>
<comment type="catalytic activity">
    <reaction evidence="14">
        <text>orotidine 5'-phosphate + H(+) = UMP + CO2</text>
        <dbReference type="Rhea" id="RHEA:11596"/>
        <dbReference type="ChEBI" id="CHEBI:15378"/>
        <dbReference type="ChEBI" id="CHEBI:16526"/>
        <dbReference type="ChEBI" id="CHEBI:57538"/>
        <dbReference type="ChEBI" id="CHEBI:57865"/>
        <dbReference type="EC" id="4.1.1.23"/>
    </reaction>
</comment>
<dbReference type="SUPFAM" id="SSF51366">
    <property type="entry name" value="Ribulose-phoshate binding barrel"/>
    <property type="match status" value="1"/>
</dbReference>
<evidence type="ECO:0000256" key="9">
    <source>
        <dbReference type="ARBA" id="ARBA00022793"/>
    </source>
</evidence>
<dbReference type="EC" id="2.4.2.10" evidence="4"/>
<dbReference type="Gene3D" id="3.20.20.70">
    <property type="entry name" value="Aldolase class I"/>
    <property type="match status" value="1"/>
</dbReference>
<evidence type="ECO:0000256" key="10">
    <source>
        <dbReference type="ARBA" id="ARBA00022842"/>
    </source>
</evidence>
<dbReference type="CDD" id="cd06223">
    <property type="entry name" value="PRTases_typeI"/>
    <property type="match status" value="1"/>
</dbReference>
<dbReference type="Pfam" id="PF00156">
    <property type="entry name" value="Pribosyltran"/>
    <property type="match status" value="1"/>
</dbReference>
<dbReference type="InterPro" id="IPR004467">
    <property type="entry name" value="Or_phspho_trans_dom"/>
</dbReference>
<dbReference type="FunFam" id="3.40.50.2020:FF:000058">
    <property type="entry name" value="Orotidine-5-phosphate decarboxylase/orotate phosphoribosyltransferase"/>
    <property type="match status" value="1"/>
</dbReference>
<dbReference type="InterPro" id="IPR000836">
    <property type="entry name" value="PRTase_dom"/>
</dbReference>
<reference evidence="16" key="1">
    <citation type="journal article" date="2008" name="Protist">
        <title>Evolutionary analysis of synteny and gene fusion for pyrimidine biosynthetic enzymes in Euglenozoa: an extraordinary gap between kinetoplastids and diplonemids.</title>
        <authorList>
            <person name="Makiuchi T."/>
            <person name="Annoura T."/>
            <person name="Hashimoto T."/>
            <person name="Murata E."/>
            <person name="Aoki T."/>
            <person name="Nara T."/>
        </authorList>
    </citation>
    <scope>NUCLEOTIDE SEQUENCE</scope>
    <source>
        <strain evidence="16">ATCC 50361</strain>
    </source>
</reference>
<dbReference type="HAMAP" id="MF_01208">
    <property type="entry name" value="PyrE"/>
    <property type="match status" value="1"/>
</dbReference>
<protein>
    <recommendedName>
        <fullName evidence="6">Orotidine 5'-phosphate decarboxylase</fullName>
        <ecNumber evidence="4">2.4.2.10</ecNumber>
        <ecNumber evidence="5">4.1.1.23</ecNumber>
    </recommendedName>
    <alternativeName>
        <fullName evidence="13">OMP decarboxylase</fullName>
    </alternativeName>
</protein>
<dbReference type="InterPro" id="IPR023031">
    <property type="entry name" value="OPRT"/>
</dbReference>
<organism evidence="16">
    <name type="scientific">Parabodo caudatus</name>
    <dbReference type="NCBI Taxonomy" id="351713"/>
    <lineage>
        <taxon>Eukaryota</taxon>
        <taxon>Discoba</taxon>
        <taxon>Euglenozoa</taxon>
        <taxon>Kinetoplastea</taxon>
        <taxon>Metakinetoplastina</taxon>
        <taxon>Parabodonida</taxon>
        <taxon>Parabodo</taxon>
    </lineage>
</organism>
<dbReference type="SMART" id="SM00934">
    <property type="entry name" value="OMPdecase"/>
    <property type="match status" value="1"/>
</dbReference>
<evidence type="ECO:0000256" key="6">
    <source>
        <dbReference type="ARBA" id="ARBA00021923"/>
    </source>
</evidence>
<evidence type="ECO:0000256" key="2">
    <source>
        <dbReference type="ARBA" id="ARBA00004889"/>
    </source>
</evidence>
<dbReference type="InterPro" id="IPR029057">
    <property type="entry name" value="PRTase-like"/>
</dbReference>
<dbReference type="GO" id="GO:0004588">
    <property type="term" value="F:orotate phosphoribosyltransferase activity"/>
    <property type="evidence" value="ECO:0007669"/>
    <property type="project" value="UniProtKB-EC"/>
</dbReference>
<evidence type="ECO:0000313" key="16">
    <source>
        <dbReference type="EMBL" id="BAF95075.1"/>
    </source>
</evidence>
<keyword evidence="8 16" id="KW-0808">Transferase</keyword>
<dbReference type="PROSITE" id="PS00156">
    <property type="entry name" value="OMPDECASE"/>
    <property type="match status" value="1"/>
</dbReference>
<gene>
    <name evidence="16" type="primary">pyr6-pyr5</name>
</gene>
<evidence type="ECO:0000256" key="11">
    <source>
        <dbReference type="ARBA" id="ARBA00022975"/>
    </source>
</evidence>
<accession>A9CQ05</accession>
<dbReference type="InterPro" id="IPR011060">
    <property type="entry name" value="RibuloseP-bd_barrel"/>
</dbReference>
<evidence type="ECO:0000256" key="13">
    <source>
        <dbReference type="ARBA" id="ARBA00033428"/>
    </source>
</evidence>
<comment type="similarity">
    <text evidence="3">Belongs to the OMP decarboxylase family. Type 2 subfamily.</text>
</comment>
<dbReference type="EC" id="4.1.1.23" evidence="5"/>
<evidence type="ECO:0000259" key="15">
    <source>
        <dbReference type="SMART" id="SM00934"/>
    </source>
</evidence>
<sequence>MSFFELLEKRAERSLLCVGLDPRSKCPAGAREECISLINKTTPFVAAYKPNAAFFEALGPEGMVVLRDVIAHVPSDIPVILDAKRGDIADTADAYALSAFKNLNAGAITVSPYMGFDSLKPFVSDRQKGVFVLCKTSNKGSDDLQTLPVGNTTLYEHVAKLVETKWNHNKNVGLVVGATDPSAIARVRAVAPKAWFLIPGIGAQGGDLEESVLKGLREDCSGLLINVSRAISGAQDPAQEAQALAERIQQIRSQKESLSKALVVSQCARFGTFTLKSGLISPIYLDLRRLVSHPAIMKLVAREYAKVLSDIEYDRLVGLPYAALPIGTAVSLEVNKPLIYPRREAKSYGTKLQIEGMFNKGDRVVNIDDLVTTGETKIEAIEKLEARGLRVVAIVVLIDRQMGATEFLGSRGFSFRAVTTLTDLLASWRATQVISEVQYKAVDEFLKNGQQSKKRSSKL</sequence>
<keyword evidence="12 16" id="KW-0456">Lyase</keyword>
<evidence type="ECO:0000256" key="5">
    <source>
        <dbReference type="ARBA" id="ARBA00012321"/>
    </source>
</evidence>
<dbReference type="GO" id="GO:0004590">
    <property type="term" value="F:orotidine-5'-phosphate decarboxylase activity"/>
    <property type="evidence" value="ECO:0007669"/>
    <property type="project" value="UniProtKB-EC"/>
</dbReference>
<dbReference type="GO" id="GO:0006207">
    <property type="term" value="P:'de novo' pyrimidine nucleobase biosynthetic process"/>
    <property type="evidence" value="ECO:0007669"/>
    <property type="project" value="InterPro"/>
</dbReference>
<keyword evidence="11" id="KW-0665">Pyrimidine biosynthesis</keyword>
<evidence type="ECO:0000256" key="7">
    <source>
        <dbReference type="ARBA" id="ARBA00022676"/>
    </source>
</evidence>
<dbReference type="UniPathway" id="UPA00070">
    <property type="reaction ID" value="UER00119"/>
</dbReference>
<dbReference type="InterPro" id="IPR018089">
    <property type="entry name" value="OMPdecase_AS"/>
</dbReference>
<dbReference type="PANTHER" id="PTHR43375:SF1">
    <property type="entry name" value="OROTIDINE 5'-PHOSPHATE DECARBOXYLASE"/>
    <property type="match status" value="1"/>
</dbReference>
<dbReference type="InterPro" id="IPR001754">
    <property type="entry name" value="OMPdeCOase_dom"/>
</dbReference>
<keyword evidence="10" id="KW-0460">Magnesium</keyword>
<evidence type="ECO:0000256" key="1">
    <source>
        <dbReference type="ARBA" id="ARBA00004861"/>
    </source>
</evidence>